<comment type="subcellular location">
    <subcellularLocation>
        <location evidence="2">Cytoplasm</location>
    </subcellularLocation>
    <subcellularLocation>
        <location evidence="1">Mitochondrion matrix</location>
    </subcellularLocation>
</comment>
<dbReference type="KEGG" id="pss:102457082"/>
<dbReference type="Gene3D" id="3.40.50.150">
    <property type="entry name" value="Vaccinia Virus protein VP39"/>
    <property type="match status" value="1"/>
</dbReference>
<dbReference type="InterPro" id="IPR029063">
    <property type="entry name" value="SAM-dependent_MTases_sf"/>
</dbReference>
<reference evidence="14" key="1">
    <citation type="submission" date="2011-10" db="EMBL/GenBank/DDBJ databases">
        <authorList>
            <consortium name="Soft-shell Turtle Genome Consortium"/>
        </authorList>
    </citation>
    <scope>NUCLEOTIDE SEQUENCE [LARGE SCALE GENOMIC DNA]</scope>
    <source>
        <strain evidence="14">Daiwa-1</strain>
    </source>
</reference>
<reference evidence="13" key="3">
    <citation type="submission" date="2025-08" db="UniProtKB">
        <authorList>
            <consortium name="Ensembl"/>
        </authorList>
    </citation>
    <scope>IDENTIFICATION</scope>
</reference>
<dbReference type="RefSeq" id="XP_014424686.1">
    <property type="nucleotide sequence ID" value="XM_014569200.3"/>
</dbReference>
<dbReference type="CTD" id="254013"/>
<keyword evidence="5" id="KW-0808">Transferase</keyword>
<sequence>MVFSCWKWFIGFGCRGVLTKASRSSKRSTSLTRRCCYHRTPGSVLDPEMRLFLETNTEVTSSGHLTPEIRLRLLTPRCRFWQERAALWPFGDPFWAIYWPGGQALSRYILDNPDVVRMGSVLDLGSGCGATAIAAVMSGASQILANDIDPVAGMAMVLNCELNNVNPFPVLTKNIIGTELNKWNLIVLGDMFYDEQLSNSLHHWLRKCIRTHGTKVLIGDPGRSQFIAHPMHSQLHKVAEYSLPESTRQENNGLTSSTVWSYQP</sequence>
<organism evidence="13 14">
    <name type="scientific">Pelodiscus sinensis</name>
    <name type="common">Chinese softshell turtle</name>
    <name type="synonym">Trionyx sinensis</name>
    <dbReference type="NCBI Taxonomy" id="13735"/>
    <lineage>
        <taxon>Eukaryota</taxon>
        <taxon>Metazoa</taxon>
        <taxon>Chordata</taxon>
        <taxon>Craniata</taxon>
        <taxon>Vertebrata</taxon>
        <taxon>Euteleostomi</taxon>
        <taxon>Archelosauria</taxon>
        <taxon>Testudinata</taxon>
        <taxon>Testudines</taxon>
        <taxon>Cryptodira</taxon>
        <taxon>Trionychia</taxon>
        <taxon>Trionychidae</taxon>
        <taxon>Pelodiscus</taxon>
    </lineage>
</organism>
<evidence type="ECO:0000256" key="1">
    <source>
        <dbReference type="ARBA" id="ARBA00004305"/>
    </source>
</evidence>
<keyword evidence="14" id="KW-1185">Reference proteome</keyword>
<protein>
    <recommendedName>
        <fullName evidence="9">Electron transfer flavoprotein beta subunit lysine methyltransferase</fullName>
    </recommendedName>
    <alternativeName>
        <fullName evidence="11">ETFB lysine methyltransferase</fullName>
    </alternativeName>
    <alternativeName>
        <fullName evidence="10">Protein N-lysine methyltransferase METTL20</fullName>
    </alternativeName>
</protein>
<dbReference type="PANTHER" id="PTHR43648:SF1">
    <property type="entry name" value="ELECTRON TRANSFER FLAVOPROTEIN BETA SUBUNIT LYSINE METHYLTRANSFERASE"/>
    <property type="match status" value="1"/>
</dbReference>
<dbReference type="OrthoDB" id="194386at2759"/>
<evidence type="ECO:0000256" key="11">
    <source>
        <dbReference type="ARBA" id="ARBA00042266"/>
    </source>
</evidence>
<dbReference type="GO" id="GO:0005759">
    <property type="term" value="C:mitochondrial matrix"/>
    <property type="evidence" value="ECO:0007669"/>
    <property type="project" value="UniProtKB-SubCell"/>
</dbReference>
<dbReference type="GO" id="GO:0016279">
    <property type="term" value="F:protein-lysine N-methyltransferase activity"/>
    <property type="evidence" value="ECO:0007669"/>
    <property type="project" value="TreeGrafter"/>
</dbReference>
<dbReference type="STRING" id="13735.ENSPSIP00000012819"/>
<evidence type="ECO:0000256" key="8">
    <source>
        <dbReference type="ARBA" id="ARBA00037932"/>
    </source>
</evidence>
<dbReference type="RefSeq" id="XP_006114460.1">
    <property type="nucleotide sequence ID" value="XM_006114398.4"/>
</dbReference>
<dbReference type="RefSeq" id="XP_006114461.1">
    <property type="nucleotide sequence ID" value="XM_006114399.3"/>
</dbReference>
<dbReference type="AlphaFoldDB" id="K7FXQ9"/>
<dbReference type="InterPro" id="IPR050078">
    <property type="entry name" value="Ribosomal_L11_MeTrfase_PrmA"/>
</dbReference>
<keyword evidence="6" id="KW-0809">Transit peptide</keyword>
<dbReference type="GeneID" id="102457082"/>
<evidence type="ECO:0000256" key="2">
    <source>
        <dbReference type="ARBA" id="ARBA00004496"/>
    </source>
</evidence>
<reference evidence="13" key="4">
    <citation type="submission" date="2025-09" db="UniProtKB">
        <authorList>
            <consortium name="Ensembl"/>
        </authorList>
    </citation>
    <scope>IDENTIFICATION</scope>
</reference>
<dbReference type="Pfam" id="PF06325">
    <property type="entry name" value="PrmA"/>
    <property type="match status" value="1"/>
</dbReference>
<dbReference type="PANTHER" id="PTHR43648">
    <property type="entry name" value="ELECTRON TRANSFER FLAVOPROTEIN BETA SUBUNIT LYSINE METHYLTRANSFERASE"/>
    <property type="match status" value="1"/>
</dbReference>
<dbReference type="FunFam" id="3.40.50.150:FF:000202">
    <property type="entry name" value="Electron transfer flavoprotein subunit beta lysine methyltransferase"/>
    <property type="match status" value="1"/>
</dbReference>
<dbReference type="RefSeq" id="XP_006114462.1">
    <property type="nucleotide sequence ID" value="XM_006114400.4"/>
</dbReference>
<evidence type="ECO:0000256" key="5">
    <source>
        <dbReference type="ARBA" id="ARBA00022679"/>
    </source>
</evidence>
<keyword evidence="3" id="KW-0963">Cytoplasm</keyword>
<evidence type="ECO:0000256" key="10">
    <source>
        <dbReference type="ARBA" id="ARBA00041867"/>
    </source>
</evidence>
<reference evidence="14" key="2">
    <citation type="journal article" date="2013" name="Nat. Genet.">
        <title>The draft genomes of soft-shell turtle and green sea turtle yield insights into the development and evolution of the turtle-specific body plan.</title>
        <authorList>
            <person name="Wang Z."/>
            <person name="Pascual-Anaya J."/>
            <person name="Zadissa A."/>
            <person name="Li W."/>
            <person name="Niimura Y."/>
            <person name="Huang Z."/>
            <person name="Li C."/>
            <person name="White S."/>
            <person name="Xiong Z."/>
            <person name="Fang D."/>
            <person name="Wang B."/>
            <person name="Ming Y."/>
            <person name="Chen Y."/>
            <person name="Zheng Y."/>
            <person name="Kuraku S."/>
            <person name="Pignatelli M."/>
            <person name="Herrero J."/>
            <person name="Beal K."/>
            <person name="Nozawa M."/>
            <person name="Li Q."/>
            <person name="Wang J."/>
            <person name="Zhang H."/>
            <person name="Yu L."/>
            <person name="Shigenobu S."/>
            <person name="Wang J."/>
            <person name="Liu J."/>
            <person name="Flicek P."/>
            <person name="Searle S."/>
            <person name="Wang J."/>
            <person name="Kuratani S."/>
            <person name="Yin Y."/>
            <person name="Aken B."/>
            <person name="Zhang G."/>
            <person name="Irie N."/>
        </authorList>
    </citation>
    <scope>NUCLEOTIDE SEQUENCE [LARGE SCALE GENOMIC DNA]</scope>
    <source>
        <strain evidence="14">Daiwa-1</strain>
    </source>
</reference>
<dbReference type="EMBL" id="AGCU01028386">
    <property type="status" value="NOT_ANNOTATED_CDS"/>
    <property type="molecule type" value="Genomic_DNA"/>
</dbReference>
<accession>K7FXQ9</accession>
<dbReference type="GO" id="GO:0032259">
    <property type="term" value="P:methylation"/>
    <property type="evidence" value="ECO:0007669"/>
    <property type="project" value="UniProtKB-KW"/>
</dbReference>
<dbReference type="HOGENOM" id="CLU_074455_2_1_1"/>
<dbReference type="CDD" id="cd02440">
    <property type="entry name" value="AdoMet_MTases"/>
    <property type="match status" value="1"/>
</dbReference>
<dbReference type="GO" id="GO:1904736">
    <property type="term" value="P:negative regulation of fatty acid beta-oxidation using acyl-CoA dehydrogenase"/>
    <property type="evidence" value="ECO:0007669"/>
    <property type="project" value="UniProtKB-ARBA"/>
</dbReference>
<evidence type="ECO:0000256" key="3">
    <source>
        <dbReference type="ARBA" id="ARBA00022490"/>
    </source>
</evidence>
<comment type="similarity">
    <text evidence="8">Belongs to the methyltransferase superfamily. ETFBKMT family.</text>
</comment>
<dbReference type="OMA" id="RQENYGL"/>
<dbReference type="EMBL" id="AGCU01028385">
    <property type="status" value="NOT_ANNOTATED_CDS"/>
    <property type="molecule type" value="Genomic_DNA"/>
</dbReference>
<keyword evidence="7" id="KW-0496">Mitochondrion</keyword>
<evidence type="ECO:0000256" key="12">
    <source>
        <dbReference type="ARBA" id="ARBA00049497"/>
    </source>
</evidence>
<dbReference type="Ensembl" id="ENSPSIT00000012880.1">
    <property type="protein sequence ID" value="ENSPSIP00000012819.1"/>
    <property type="gene ID" value="ENSPSIG00000011541.1"/>
</dbReference>
<proteinExistence type="inferred from homology"/>
<evidence type="ECO:0000256" key="7">
    <source>
        <dbReference type="ARBA" id="ARBA00023128"/>
    </source>
</evidence>
<evidence type="ECO:0000313" key="13">
    <source>
        <dbReference type="Ensembl" id="ENSPSIP00000012819.1"/>
    </source>
</evidence>
<dbReference type="Proteomes" id="UP000007267">
    <property type="component" value="Unassembled WGS sequence"/>
</dbReference>
<dbReference type="SUPFAM" id="SSF53335">
    <property type="entry name" value="S-adenosyl-L-methionine-dependent methyltransferases"/>
    <property type="match status" value="1"/>
</dbReference>
<comment type="catalytic activity">
    <reaction evidence="12">
        <text>L-lysyl-[protein] + 3 S-adenosyl-L-methionine = N(6),N(6),N(6)-trimethyl-L-lysyl-[protein] + 3 S-adenosyl-L-homocysteine + 3 H(+)</text>
        <dbReference type="Rhea" id="RHEA:54192"/>
        <dbReference type="Rhea" id="RHEA-COMP:9752"/>
        <dbReference type="Rhea" id="RHEA-COMP:13826"/>
        <dbReference type="ChEBI" id="CHEBI:15378"/>
        <dbReference type="ChEBI" id="CHEBI:29969"/>
        <dbReference type="ChEBI" id="CHEBI:57856"/>
        <dbReference type="ChEBI" id="CHEBI:59789"/>
        <dbReference type="ChEBI" id="CHEBI:61961"/>
    </reaction>
    <physiologicalReaction direction="left-to-right" evidence="12">
        <dbReference type="Rhea" id="RHEA:54193"/>
    </physiologicalReaction>
</comment>
<evidence type="ECO:0000256" key="4">
    <source>
        <dbReference type="ARBA" id="ARBA00022603"/>
    </source>
</evidence>
<dbReference type="GeneTree" id="ENSGT00940000163501"/>
<keyword evidence="4" id="KW-0489">Methyltransferase</keyword>
<dbReference type="RefSeq" id="XP_025036079.1">
    <property type="nucleotide sequence ID" value="XM_025180294.1"/>
</dbReference>
<dbReference type="eggNOG" id="ENOG502QUSY">
    <property type="taxonomic scope" value="Eukaryota"/>
</dbReference>
<name>K7FXQ9_PELSI</name>
<evidence type="ECO:0000313" key="14">
    <source>
        <dbReference type="Proteomes" id="UP000007267"/>
    </source>
</evidence>
<evidence type="ECO:0000256" key="9">
    <source>
        <dbReference type="ARBA" id="ARBA00040322"/>
    </source>
</evidence>
<evidence type="ECO:0000256" key="6">
    <source>
        <dbReference type="ARBA" id="ARBA00022946"/>
    </source>
</evidence>